<reference evidence="3 4" key="1">
    <citation type="journal article" date="2015" name="Nature">
        <title>rRNA introns, odd ribosomes, and small enigmatic genomes across a large radiation of phyla.</title>
        <authorList>
            <person name="Brown C.T."/>
            <person name="Hug L.A."/>
            <person name="Thomas B.C."/>
            <person name="Sharon I."/>
            <person name="Castelle C.J."/>
            <person name="Singh A."/>
            <person name="Wilkins M.J."/>
            <person name="Williams K.H."/>
            <person name="Banfield J.F."/>
        </authorList>
    </citation>
    <scope>NUCLEOTIDE SEQUENCE [LARGE SCALE GENOMIC DNA]</scope>
</reference>
<dbReference type="Proteomes" id="UP000034320">
    <property type="component" value="Unassembled WGS sequence"/>
</dbReference>
<evidence type="ECO:0000313" key="4">
    <source>
        <dbReference type="Proteomes" id="UP000034320"/>
    </source>
</evidence>
<dbReference type="EMBL" id="LCDD01000002">
    <property type="protein sequence ID" value="KKS47831.1"/>
    <property type="molecule type" value="Genomic_DNA"/>
</dbReference>
<dbReference type="Gene3D" id="3.40.1620.10">
    <property type="entry name" value="YefM-like domain"/>
    <property type="match status" value="1"/>
</dbReference>
<dbReference type="SUPFAM" id="SSF143120">
    <property type="entry name" value="YefM-like"/>
    <property type="match status" value="1"/>
</dbReference>
<sequence>MQVNIFEAKTNLSKLLEQVAEGKEVVIAKAGKPIAKLVSYKEIPAPRKLGLWKGKVWVSKDFDEEEPEINKLFYGE</sequence>
<name>A0A0G1BNI7_9BACT</name>
<protein>
    <recommendedName>
        <fullName evidence="2">Antitoxin</fullName>
    </recommendedName>
</protein>
<proteinExistence type="inferred from homology"/>
<organism evidence="3 4">
    <name type="scientific">Candidatus Gottesmanbacteria bacterium GW2011_GWA2_42_18</name>
    <dbReference type="NCBI Taxonomy" id="1618442"/>
    <lineage>
        <taxon>Bacteria</taxon>
        <taxon>Candidatus Gottesmaniibacteriota</taxon>
    </lineage>
</organism>
<dbReference type="InterPro" id="IPR051416">
    <property type="entry name" value="phD-YefM_TA_antitoxins"/>
</dbReference>
<dbReference type="AlphaFoldDB" id="A0A0G1BNI7"/>
<gene>
    <name evidence="3" type="ORF">UV09_C0002G0009</name>
</gene>
<comment type="function">
    <text evidence="2">Antitoxin component of a type II toxin-antitoxin (TA) system.</text>
</comment>
<dbReference type="InterPro" id="IPR006442">
    <property type="entry name" value="Antitoxin_Phd/YefM"/>
</dbReference>
<dbReference type="Pfam" id="PF02604">
    <property type="entry name" value="PhdYeFM_antitox"/>
    <property type="match status" value="1"/>
</dbReference>
<dbReference type="NCBIfam" id="TIGR01552">
    <property type="entry name" value="phd_fam"/>
    <property type="match status" value="1"/>
</dbReference>
<evidence type="ECO:0000256" key="2">
    <source>
        <dbReference type="RuleBase" id="RU362080"/>
    </source>
</evidence>
<comment type="similarity">
    <text evidence="1 2">Belongs to the phD/YefM antitoxin family.</text>
</comment>
<comment type="caution">
    <text evidence="3">The sequence shown here is derived from an EMBL/GenBank/DDBJ whole genome shotgun (WGS) entry which is preliminary data.</text>
</comment>
<dbReference type="PANTHER" id="PTHR35377">
    <property type="entry name" value="ANTITOXIN VAPB49-RELATED-RELATED"/>
    <property type="match status" value="1"/>
</dbReference>
<accession>A0A0G1BNI7</accession>
<evidence type="ECO:0000313" key="3">
    <source>
        <dbReference type="EMBL" id="KKS47831.1"/>
    </source>
</evidence>
<evidence type="ECO:0000256" key="1">
    <source>
        <dbReference type="ARBA" id="ARBA00009981"/>
    </source>
</evidence>
<dbReference type="InterPro" id="IPR036165">
    <property type="entry name" value="YefM-like_sf"/>
</dbReference>